<dbReference type="PROSITE" id="PS00107">
    <property type="entry name" value="PROTEIN_KINASE_ATP"/>
    <property type="match status" value="1"/>
</dbReference>
<dbReference type="PROSITE" id="PS50011">
    <property type="entry name" value="PROTEIN_KINASE_DOM"/>
    <property type="match status" value="1"/>
</dbReference>
<name>A0AAV1AWN0_VICFA</name>
<dbReference type="AlphaFoldDB" id="A0AAV1AWN0"/>
<dbReference type="SMART" id="SM00220">
    <property type="entry name" value="S_TKc"/>
    <property type="match status" value="1"/>
</dbReference>
<keyword evidence="7" id="KW-0418">Kinase</keyword>
<evidence type="ECO:0000256" key="9">
    <source>
        <dbReference type="ARBA" id="ARBA00022989"/>
    </source>
</evidence>
<comment type="subcellular location">
    <subcellularLocation>
        <location evidence="1">Membrane</location>
        <topology evidence="1">Single-pass type I membrane protein</topology>
    </subcellularLocation>
</comment>
<organism evidence="15 16">
    <name type="scientific">Vicia faba</name>
    <name type="common">Broad bean</name>
    <name type="synonym">Faba vulgaris</name>
    <dbReference type="NCBI Taxonomy" id="3906"/>
    <lineage>
        <taxon>Eukaryota</taxon>
        <taxon>Viridiplantae</taxon>
        <taxon>Streptophyta</taxon>
        <taxon>Embryophyta</taxon>
        <taxon>Tracheophyta</taxon>
        <taxon>Spermatophyta</taxon>
        <taxon>Magnoliopsida</taxon>
        <taxon>eudicotyledons</taxon>
        <taxon>Gunneridae</taxon>
        <taxon>Pentapetalae</taxon>
        <taxon>rosids</taxon>
        <taxon>fabids</taxon>
        <taxon>Fabales</taxon>
        <taxon>Fabaceae</taxon>
        <taxon>Papilionoideae</taxon>
        <taxon>50 kb inversion clade</taxon>
        <taxon>NPAAA clade</taxon>
        <taxon>Hologalegina</taxon>
        <taxon>IRL clade</taxon>
        <taxon>Fabeae</taxon>
        <taxon>Vicia</taxon>
    </lineage>
</organism>
<proteinExistence type="inferred from homology"/>
<feature type="binding site" evidence="12">
    <location>
        <position position="31"/>
    </location>
    <ligand>
        <name>ATP</name>
        <dbReference type="ChEBI" id="CHEBI:30616"/>
    </ligand>
</feature>
<dbReference type="SUPFAM" id="SSF56112">
    <property type="entry name" value="Protein kinase-like (PK-like)"/>
    <property type="match status" value="1"/>
</dbReference>
<dbReference type="PANTHER" id="PTHR27009">
    <property type="entry name" value="RUST RESISTANCE KINASE LR10-RELATED"/>
    <property type="match status" value="1"/>
</dbReference>
<dbReference type="PROSITE" id="PS00108">
    <property type="entry name" value="PROTEIN_KINASE_ST"/>
    <property type="match status" value="1"/>
</dbReference>
<evidence type="ECO:0000256" key="7">
    <source>
        <dbReference type="ARBA" id="ARBA00022777"/>
    </source>
</evidence>
<dbReference type="Pfam" id="PF00069">
    <property type="entry name" value="Pkinase"/>
    <property type="match status" value="1"/>
</dbReference>
<feature type="domain" description="Protein kinase" evidence="14">
    <location>
        <begin position="3"/>
        <end position="148"/>
    </location>
</feature>
<keyword evidence="9" id="KW-1133">Transmembrane helix</keyword>
<evidence type="ECO:0000256" key="5">
    <source>
        <dbReference type="ARBA" id="ARBA00022729"/>
    </source>
</evidence>
<evidence type="ECO:0000313" key="16">
    <source>
        <dbReference type="Proteomes" id="UP001157006"/>
    </source>
</evidence>
<evidence type="ECO:0000259" key="14">
    <source>
        <dbReference type="PROSITE" id="PS50011"/>
    </source>
</evidence>
<keyword evidence="2 13" id="KW-0723">Serine/threonine-protein kinase</keyword>
<dbReference type="InterPro" id="IPR017441">
    <property type="entry name" value="Protein_kinase_ATP_BS"/>
</dbReference>
<keyword evidence="3" id="KW-0808">Transferase</keyword>
<keyword evidence="8 12" id="KW-0067">ATP-binding</keyword>
<dbReference type="Gene3D" id="3.30.200.20">
    <property type="entry name" value="Phosphorylase Kinase, domain 1"/>
    <property type="match status" value="1"/>
</dbReference>
<evidence type="ECO:0000256" key="11">
    <source>
        <dbReference type="ARBA" id="ARBA00023180"/>
    </source>
</evidence>
<dbReference type="GO" id="GO:0005524">
    <property type="term" value="F:ATP binding"/>
    <property type="evidence" value="ECO:0007669"/>
    <property type="project" value="UniProtKB-UniRule"/>
</dbReference>
<evidence type="ECO:0000256" key="8">
    <source>
        <dbReference type="ARBA" id="ARBA00022840"/>
    </source>
</evidence>
<keyword evidence="16" id="KW-1185">Reference proteome</keyword>
<gene>
    <name evidence="15" type="ORF">VFH_V078440</name>
</gene>
<keyword evidence="5" id="KW-0732">Signal</keyword>
<keyword evidence="6 12" id="KW-0547">Nucleotide-binding</keyword>
<dbReference type="InterPro" id="IPR008271">
    <property type="entry name" value="Ser/Thr_kinase_AS"/>
</dbReference>
<dbReference type="Proteomes" id="UP001157006">
    <property type="component" value="Chromosome 5"/>
</dbReference>
<keyword evidence="11" id="KW-0325">Glycoprotein</keyword>
<comment type="similarity">
    <text evidence="13">Belongs to the protein kinase superfamily.</text>
</comment>
<evidence type="ECO:0000256" key="6">
    <source>
        <dbReference type="ARBA" id="ARBA00022741"/>
    </source>
</evidence>
<reference evidence="15 16" key="1">
    <citation type="submission" date="2023-01" db="EMBL/GenBank/DDBJ databases">
        <authorList>
            <person name="Kreplak J."/>
        </authorList>
    </citation>
    <scope>NUCLEOTIDE SEQUENCE [LARGE SCALE GENOMIC DNA]</scope>
</reference>
<dbReference type="InterPro" id="IPR000719">
    <property type="entry name" value="Prot_kinase_dom"/>
</dbReference>
<keyword evidence="10" id="KW-0472">Membrane</keyword>
<evidence type="ECO:0000313" key="15">
    <source>
        <dbReference type="EMBL" id="CAI8613395.1"/>
    </source>
</evidence>
<evidence type="ECO:0000256" key="12">
    <source>
        <dbReference type="PROSITE-ProRule" id="PRU10141"/>
    </source>
</evidence>
<sequence length="148" mass="16678">MTNSFKNKIGQGGYGIVYKASLPDGRQVAVKVINESKGNGEEFINEVASISRTSHVNIVSLLGFCYEKKRALIYEFMSKGSLDTFIIKRDLLMLFLVWIGNHYQIAIGIARGLEYLHQGCISRILHLDIKPQNILLDEDFCPKSLILD</sequence>
<evidence type="ECO:0000256" key="3">
    <source>
        <dbReference type="ARBA" id="ARBA00022679"/>
    </source>
</evidence>
<dbReference type="InterPro" id="IPR045874">
    <property type="entry name" value="LRK10/LRL21-25-like"/>
</dbReference>
<keyword evidence="4" id="KW-0812">Transmembrane</keyword>
<dbReference type="GO" id="GO:0016020">
    <property type="term" value="C:membrane"/>
    <property type="evidence" value="ECO:0007669"/>
    <property type="project" value="UniProtKB-SubCell"/>
</dbReference>
<evidence type="ECO:0000256" key="2">
    <source>
        <dbReference type="ARBA" id="ARBA00022527"/>
    </source>
</evidence>
<evidence type="ECO:0000256" key="1">
    <source>
        <dbReference type="ARBA" id="ARBA00004479"/>
    </source>
</evidence>
<dbReference type="InterPro" id="IPR011009">
    <property type="entry name" value="Kinase-like_dom_sf"/>
</dbReference>
<dbReference type="Gene3D" id="1.10.510.10">
    <property type="entry name" value="Transferase(Phosphotransferase) domain 1"/>
    <property type="match status" value="1"/>
</dbReference>
<evidence type="ECO:0000256" key="4">
    <source>
        <dbReference type="ARBA" id="ARBA00022692"/>
    </source>
</evidence>
<evidence type="ECO:0000256" key="10">
    <source>
        <dbReference type="ARBA" id="ARBA00023136"/>
    </source>
</evidence>
<dbReference type="GO" id="GO:0004674">
    <property type="term" value="F:protein serine/threonine kinase activity"/>
    <property type="evidence" value="ECO:0007669"/>
    <property type="project" value="UniProtKB-KW"/>
</dbReference>
<protein>
    <recommendedName>
        <fullName evidence="14">Protein kinase domain-containing protein</fullName>
    </recommendedName>
</protein>
<accession>A0AAV1AWN0</accession>
<evidence type="ECO:0000256" key="13">
    <source>
        <dbReference type="RuleBase" id="RU000304"/>
    </source>
</evidence>
<dbReference type="EMBL" id="OX451740">
    <property type="protein sequence ID" value="CAI8613395.1"/>
    <property type="molecule type" value="Genomic_DNA"/>
</dbReference>